<protein>
    <submittedName>
        <fullName evidence="2">Uncharacterized protein</fullName>
    </submittedName>
</protein>
<dbReference type="RefSeq" id="WP_142835837.1">
    <property type="nucleotide sequence ID" value="NZ_VFSV01000042.1"/>
</dbReference>
<evidence type="ECO:0000256" key="1">
    <source>
        <dbReference type="SAM" id="Phobius"/>
    </source>
</evidence>
<feature type="transmembrane region" description="Helical" evidence="1">
    <location>
        <begin position="297"/>
        <end position="322"/>
    </location>
</feature>
<gene>
    <name evidence="2" type="ORF">FEV53_16270</name>
</gene>
<name>A0A547PMT6_9RHOB</name>
<reference evidence="2 3" key="1">
    <citation type="submission" date="2019-06" db="EMBL/GenBank/DDBJ databases">
        <title>Paenimaribius caenipelagi gen. nov., sp. nov., isolated from a tidal flat.</title>
        <authorList>
            <person name="Yoon J.-H."/>
        </authorList>
    </citation>
    <scope>NUCLEOTIDE SEQUENCE [LARGE SCALE GENOMIC DNA]</scope>
    <source>
        <strain evidence="2 3">JBTF-M29</strain>
    </source>
</reference>
<dbReference type="AlphaFoldDB" id="A0A547PMT6"/>
<dbReference type="Proteomes" id="UP000318590">
    <property type="component" value="Unassembled WGS sequence"/>
</dbReference>
<keyword evidence="3" id="KW-1185">Reference proteome</keyword>
<feature type="transmembrane region" description="Helical" evidence="1">
    <location>
        <begin position="67"/>
        <end position="88"/>
    </location>
</feature>
<feature type="transmembrane region" description="Helical" evidence="1">
    <location>
        <begin position="36"/>
        <end position="55"/>
    </location>
</feature>
<comment type="caution">
    <text evidence="2">The sequence shown here is derived from an EMBL/GenBank/DDBJ whole genome shotgun (WGS) entry which is preliminary data.</text>
</comment>
<dbReference type="OrthoDB" id="5800834at2"/>
<dbReference type="EMBL" id="VFSV01000042">
    <property type="protein sequence ID" value="TRD15469.1"/>
    <property type="molecule type" value="Genomic_DNA"/>
</dbReference>
<sequence length="346" mass="38705">MSSRILNVIYFILVIAFAGTSTYLSYFGFYRNFEELAWVFAGSIGLWLVGANLVIQRNRLAGRGVLSGLVMLMFGAFFSFVSNFNYLYTNAMERDVAVETVASAHDTFKGNLITARRALERTDVLEQERELRTRFERELSRLRAQVLDPLNPGVGPEARGHIAVIEGLLGGRMTNLAAPRSGQSIGIYEAWFENFRRNAVADFERSVADKGGTKVEAVISDINRLLERYSIPPDGAAAEDLDTIRAYSTQTLNIELRANELLSGENRVTLKSIDFMDGRLGEIEFSMYNGFVERPNFGATILSAVIALAVDLFPLVFALFAFHGPRTPRFHEPQPPRRRSSRNNLG</sequence>
<evidence type="ECO:0000313" key="3">
    <source>
        <dbReference type="Proteomes" id="UP000318590"/>
    </source>
</evidence>
<proteinExistence type="predicted"/>
<organism evidence="2 3">
    <name type="scientific">Palleronia caenipelagi</name>
    <dbReference type="NCBI Taxonomy" id="2489174"/>
    <lineage>
        <taxon>Bacteria</taxon>
        <taxon>Pseudomonadati</taxon>
        <taxon>Pseudomonadota</taxon>
        <taxon>Alphaproteobacteria</taxon>
        <taxon>Rhodobacterales</taxon>
        <taxon>Roseobacteraceae</taxon>
        <taxon>Palleronia</taxon>
    </lineage>
</organism>
<feature type="transmembrane region" description="Helical" evidence="1">
    <location>
        <begin position="7"/>
        <end position="30"/>
    </location>
</feature>
<accession>A0A547PMT6</accession>
<keyword evidence="1" id="KW-1133">Transmembrane helix</keyword>
<keyword evidence="1" id="KW-0812">Transmembrane</keyword>
<evidence type="ECO:0000313" key="2">
    <source>
        <dbReference type="EMBL" id="TRD15469.1"/>
    </source>
</evidence>
<keyword evidence="1" id="KW-0472">Membrane</keyword>